<evidence type="ECO:0000313" key="4">
    <source>
        <dbReference type="Proteomes" id="UP001140511"/>
    </source>
</evidence>
<evidence type="ECO:0000313" key="3">
    <source>
        <dbReference type="EMBL" id="KAJ4864286.1"/>
    </source>
</evidence>
<feature type="transmembrane region" description="Helical" evidence="2">
    <location>
        <begin position="103"/>
        <end position="123"/>
    </location>
</feature>
<feature type="region of interest" description="Disordered" evidence="1">
    <location>
        <begin position="200"/>
        <end position="222"/>
    </location>
</feature>
<reference evidence="3" key="1">
    <citation type="submission" date="2022-09" db="EMBL/GenBank/DDBJ databases">
        <title>Chromosome-level assembly of Trichoderma breve T069, a fungus used in development of biopesticide product.</title>
        <authorList>
            <person name="Lin R."/>
            <person name="Liu T."/>
        </authorList>
    </citation>
    <scope>NUCLEOTIDE SEQUENCE</scope>
    <source>
        <strain evidence="3">T069</strain>
    </source>
</reference>
<keyword evidence="2" id="KW-1133">Transmembrane helix</keyword>
<feature type="compositionally biased region" description="Basic and acidic residues" evidence="1">
    <location>
        <begin position="205"/>
        <end position="215"/>
    </location>
</feature>
<name>A0A9W9JR02_9HYPO</name>
<gene>
    <name evidence="3" type="ORF">T069G_00816</name>
</gene>
<feature type="region of interest" description="Disordered" evidence="1">
    <location>
        <begin position="1"/>
        <end position="31"/>
    </location>
</feature>
<keyword evidence="2" id="KW-0472">Membrane</keyword>
<keyword evidence="4" id="KW-1185">Reference proteome</keyword>
<feature type="transmembrane region" description="Helical" evidence="2">
    <location>
        <begin position="43"/>
        <end position="63"/>
    </location>
</feature>
<proteinExistence type="predicted"/>
<dbReference type="RefSeq" id="XP_056033342.1">
    <property type="nucleotide sequence ID" value="XM_056168026.1"/>
</dbReference>
<organism evidence="3 4">
    <name type="scientific">Trichoderma breve</name>
    <dbReference type="NCBI Taxonomy" id="2034170"/>
    <lineage>
        <taxon>Eukaryota</taxon>
        <taxon>Fungi</taxon>
        <taxon>Dikarya</taxon>
        <taxon>Ascomycota</taxon>
        <taxon>Pezizomycotina</taxon>
        <taxon>Sordariomycetes</taxon>
        <taxon>Hypocreomycetidae</taxon>
        <taxon>Hypocreales</taxon>
        <taxon>Hypocreaceae</taxon>
        <taxon>Trichoderma</taxon>
    </lineage>
</organism>
<protein>
    <submittedName>
        <fullName evidence="3">Uncharacterized protein</fullName>
    </submittedName>
</protein>
<sequence>MPFSLSAGSNFPERLRPNRPPTGSDTPVVSDGPDPVEQTWMRLLPICLFFCGVWVLAALWAVFVGSVKKTRLLGAAISSRIRLMDANPAAAGGIDELRLRLRYLVAVGLITSAFCAIAVARVLPEERSVISYHVVMSLGRVFLFVMLGIFAGVLGVGATTVTLIIARGGAYRVAVLVFLTIAVLVMSIVTLSALDVSRDSTVGSTRHDGDLERQDSSPLHST</sequence>
<accession>A0A9W9JR02</accession>
<dbReference type="EMBL" id="JAOPEN010000001">
    <property type="protein sequence ID" value="KAJ4864286.1"/>
    <property type="molecule type" value="Genomic_DNA"/>
</dbReference>
<evidence type="ECO:0000256" key="1">
    <source>
        <dbReference type="SAM" id="MobiDB-lite"/>
    </source>
</evidence>
<dbReference type="AlphaFoldDB" id="A0A9W9JR02"/>
<keyword evidence="2" id="KW-0812">Transmembrane</keyword>
<dbReference type="GeneID" id="80862714"/>
<evidence type="ECO:0000256" key="2">
    <source>
        <dbReference type="SAM" id="Phobius"/>
    </source>
</evidence>
<dbReference type="Proteomes" id="UP001140511">
    <property type="component" value="Unassembled WGS sequence"/>
</dbReference>
<comment type="caution">
    <text evidence="3">The sequence shown here is derived from an EMBL/GenBank/DDBJ whole genome shotgun (WGS) entry which is preliminary data.</text>
</comment>
<feature type="transmembrane region" description="Helical" evidence="2">
    <location>
        <begin position="143"/>
        <end position="166"/>
    </location>
</feature>
<feature type="transmembrane region" description="Helical" evidence="2">
    <location>
        <begin position="173"/>
        <end position="194"/>
    </location>
</feature>